<dbReference type="RefSeq" id="XP_067804739.1">
    <property type="nucleotide sequence ID" value="XM_067945948.1"/>
</dbReference>
<evidence type="ECO:0000313" key="1">
    <source>
        <dbReference type="EMBL" id="KAK2197897.1"/>
    </source>
</evidence>
<gene>
    <name evidence="1" type="ORF">BdWA1_000900</name>
</gene>
<reference evidence="1" key="1">
    <citation type="journal article" date="2023" name="Nat. Microbiol.">
        <title>Babesia duncani multi-omics identifies virulence factors and drug targets.</title>
        <authorList>
            <person name="Singh P."/>
            <person name="Lonardi S."/>
            <person name="Liang Q."/>
            <person name="Vydyam P."/>
            <person name="Khabirova E."/>
            <person name="Fang T."/>
            <person name="Gihaz S."/>
            <person name="Thekkiniath J."/>
            <person name="Munshi M."/>
            <person name="Abel S."/>
            <person name="Ciampossin L."/>
            <person name="Batugedara G."/>
            <person name="Gupta M."/>
            <person name="Lu X.M."/>
            <person name="Lenz T."/>
            <person name="Chakravarty S."/>
            <person name="Cornillot E."/>
            <person name="Hu Y."/>
            <person name="Ma W."/>
            <person name="Gonzalez L.M."/>
            <person name="Sanchez S."/>
            <person name="Estrada K."/>
            <person name="Sanchez-Flores A."/>
            <person name="Montero E."/>
            <person name="Harb O.S."/>
            <person name="Le Roch K.G."/>
            <person name="Mamoun C.B."/>
        </authorList>
    </citation>
    <scope>NUCLEOTIDE SEQUENCE</scope>
    <source>
        <strain evidence="1">WA1</strain>
    </source>
</reference>
<evidence type="ECO:0000313" key="2">
    <source>
        <dbReference type="Proteomes" id="UP001214638"/>
    </source>
</evidence>
<keyword evidence="2" id="KW-1185">Reference proteome</keyword>
<proteinExistence type="predicted"/>
<name>A0AAD9PP04_9APIC</name>
<dbReference type="AlphaFoldDB" id="A0AAD9PP04"/>
<organism evidence="1 2">
    <name type="scientific">Babesia duncani</name>
    <dbReference type="NCBI Taxonomy" id="323732"/>
    <lineage>
        <taxon>Eukaryota</taxon>
        <taxon>Sar</taxon>
        <taxon>Alveolata</taxon>
        <taxon>Apicomplexa</taxon>
        <taxon>Aconoidasida</taxon>
        <taxon>Piroplasmida</taxon>
        <taxon>Babesiidae</taxon>
        <taxon>Babesia</taxon>
    </lineage>
</organism>
<dbReference type="Proteomes" id="UP001214638">
    <property type="component" value="Unassembled WGS sequence"/>
</dbReference>
<dbReference type="KEGG" id="bdw:94335198"/>
<dbReference type="GeneID" id="94335198"/>
<sequence>MKAAYRQAVGMFGGENCRKVYNCFPRLSEYNVGYNCARSPSSLRLGSLDEVKEALRLKISSCQGLGDETACVTWFVKYHRRQHARLERQVEKLHVNARSKLKSVCFHAYSTL</sequence>
<dbReference type="EMBL" id="JALLKP010000001">
    <property type="protein sequence ID" value="KAK2197897.1"/>
    <property type="molecule type" value="Genomic_DNA"/>
</dbReference>
<comment type="caution">
    <text evidence="1">The sequence shown here is derived from an EMBL/GenBank/DDBJ whole genome shotgun (WGS) entry which is preliminary data.</text>
</comment>
<protein>
    <submittedName>
        <fullName evidence="1">Uncharacterized protein</fullName>
    </submittedName>
</protein>
<accession>A0AAD9PP04</accession>